<name>A0A0F9NAJ9_9ZZZZ</name>
<evidence type="ECO:0000313" key="1">
    <source>
        <dbReference type="EMBL" id="KKN16575.1"/>
    </source>
</evidence>
<dbReference type="AlphaFoldDB" id="A0A0F9NAJ9"/>
<sequence>MAQPQPRNHPNAIVGQLHIDATDPTRFGVYSTGTARKYISGTRYRIGDRVYKYGKTAGAVKSGFGAFNNGVYSGVTGGNVTARKIGEEWLDILLDATTGGATWFGTKNNMVGGMWSQPDSTLAQFRMITGHEKGANAATIKVYLDGPFTRALVAASFMEVAQNPYNQLVRPGGTGASVMGVPTTNIVSGSFSWNQTWGPCWLNPDLPVADTANWRTVVFVEGGGIRGYDDAVGETGHMVAGFVIDKTSGDNPPFIFLQISPF</sequence>
<comment type="caution">
    <text evidence="1">The sequence shown here is derived from an EMBL/GenBank/DDBJ whole genome shotgun (WGS) entry which is preliminary data.</text>
</comment>
<gene>
    <name evidence="1" type="ORF">LCGC14_0974550</name>
</gene>
<dbReference type="EMBL" id="LAZR01003601">
    <property type="protein sequence ID" value="KKN16575.1"/>
    <property type="molecule type" value="Genomic_DNA"/>
</dbReference>
<reference evidence="1" key="1">
    <citation type="journal article" date="2015" name="Nature">
        <title>Complex archaea that bridge the gap between prokaryotes and eukaryotes.</title>
        <authorList>
            <person name="Spang A."/>
            <person name="Saw J.H."/>
            <person name="Jorgensen S.L."/>
            <person name="Zaremba-Niedzwiedzka K."/>
            <person name="Martijn J."/>
            <person name="Lind A.E."/>
            <person name="van Eijk R."/>
            <person name="Schleper C."/>
            <person name="Guy L."/>
            <person name="Ettema T.J."/>
        </authorList>
    </citation>
    <scope>NUCLEOTIDE SEQUENCE</scope>
</reference>
<accession>A0A0F9NAJ9</accession>
<protein>
    <submittedName>
        <fullName evidence="1">Uncharacterized protein</fullName>
    </submittedName>
</protein>
<proteinExistence type="predicted"/>
<organism evidence="1">
    <name type="scientific">marine sediment metagenome</name>
    <dbReference type="NCBI Taxonomy" id="412755"/>
    <lineage>
        <taxon>unclassified sequences</taxon>
        <taxon>metagenomes</taxon>
        <taxon>ecological metagenomes</taxon>
    </lineage>
</organism>